<dbReference type="OrthoDB" id="1432770at2"/>
<evidence type="ECO:0008006" key="4">
    <source>
        <dbReference type="Google" id="ProtNLM"/>
    </source>
</evidence>
<proteinExistence type="predicted"/>
<keyword evidence="3" id="KW-1185">Reference proteome</keyword>
<dbReference type="EMBL" id="CP025938">
    <property type="protein sequence ID" value="AUS06542.1"/>
    <property type="molecule type" value="Genomic_DNA"/>
</dbReference>
<dbReference type="RefSeq" id="WP_102996485.1">
    <property type="nucleotide sequence ID" value="NZ_CP025938.1"/>
</dbReference>
<keyword evidence="1" id="KW-0732">Signal</keyword>
<accession>A0A2I7SKX3</accession>
<feature type="chain" id="PRO_5014419951" description="Secretion system C-terminal sorting domain-containing protein" evidence="1">
    <location>
        <begin position="20"/>
        <end position="230"/>
    </location>
</feature>
<feature type="signal peptide" evidence="1">
    <location>
        <begin position="1"/>
        <end position="19"/>
    </location>
</feature>
<dbReference type="Proteomes" id="UP000236592">
    <property type="component" value="Chromosome"/>
</dbReference>
<sequence>MKKITLLLVALVINTVTFAQTISLNNLGTIGTEFYQGQTISLEIALTGIDGNFEVGFTGGPDLAGSAVSIDAAKTTAELNAFVGAFGDTSSSTNTFINLAGRTVQSGTVTLNVTVPSDFTFTGGSQTVSEFIVLTLNGGSATGNEAVTIHFDQSTLSTNNFNKDKLSAYYNASTDALVVDSKISGDYAIYNLTGKLISKGIISNQISLNTLKSGSIYIFATKSGSLKFAK</sequence>
<name>A0A2I7SKX3_9FLAO</name>
<evidence type="ECO:0000313" key="3">
    <source>
        <dbReference type="Proteomes" id="UP000236592"/>
    </source>
</evidence>
<gene>
    <name evidence="2" type="ORF">C1A40_14335</name>
</gene>
<evidence type="ECO:0000313" key="2">
    <source>
        <dbReference type="EMBL" id="AUS06542.1"/>
    </source>
</evidence>
<reference evidence="3" key="1">
    <citation type="submission" date="2018-01" db="EMBL/GenBank/DDBJ databases">
        <title>Complete genome of Tamlana sp. UJ94.</title>
        <authorList>
            <person name="Jung J."/>
            <person name="Chung D."/>
            <person name="Bae S.S."/>
            <person name="Baek K."/>
        </authorList>
    </citation>
    <scope>NUCLEOTIDE SEQUENCE [LARGE SCALE GENOMIC DNA]</scope>
    <source>
        <strain evidence="3">UJ94</strain>
    </source>
</reference>
<dbReference type="AlphaFoldDB" id="A0A2I7SKX3"/>
<dbReference type="KEGG" id="taj:C1A40_14335"/>
<organism evidence="2 3">
    <name type="scientific">Pseudotamlana carrageenivorans</name>
    <dbReference type="NCBI Taxonomy" id="2069432"/>
    <lineage>
        <taxon>Bacteria</taxon>
        <taxon>Pseudomonadati</taxon>
        <taxon>Bacteroidota</taxon>
        <taxon>Flavobacteriia</taxon>
        <taxon>Flavobacteriales</taxon>
        <taxon>Flavobacteriaceae</taxon>
        <taxon>Pseudotamlana</taxon>
    </lineage>
</organism>
<protein>
    <recommendedName>
        <fullName evidence="4">Secretion system C-terminal sorting domain-containing protein</fullName>
    </recommendedName>
</protein>
<evidence type="ECO:0000256" key="1">
    <source>
        <dbReference type="SAM" id="SignalP"/>
    </source>
</evidence>